<name>A0A419W713_9BACT</name>
<evidence type="ECO:0000256" key="3">
    <source>
        <dbReference type="ARBA" id="ARBA00023004"/>
    </source>
</evidence>
<dbReference type="Proteomes" id="UP000283387">
    <property type="component" value="Unassembled WGS sequence"/>
</dbReference>
<dbReference type="AlphaFoldDB" id="A0A419W713"/>
<reference evidence="6 7" key="1">
    <citation type="submission" date="2018-09" db="EMBL/GenBank/DDBJ databases">
        <title>Genomic Encyclopedia of Archaeal and Bacterial Type Strains, Phase II (KMG-II): from individual species to whole genera.</title>
        <authorList>
            <person name="Goeker M."/>
        </authorList>
    </citation>
    <scope>NUCLEOTIDE SEQUENCE [LARGE SCALE GENOMIC DNA]</scope>
    <source>
        <strain evidence="6 7">DSM 27148</strain>
    </source>
</reference>
<accession>A0A419W713</accession>
<evidence type="ECO:0000256" key="1">
    <source>
        <dbReference type="ARBA" id="ARBA00022617"/>
    </source>
</evidence>
<protein>
    <submittedName>
        <fullName evidence="6">Cytochrome c</fullName>
    </submittedName>
</protein>
<evidence type="ECO:0000313" key="6">
    <source>
        <dbReference type="EMBL" id="RKD91246.1"/>
    </source>
</evidence>
<organism evidence="6 7">
    <name type="scientific">Mangrovibacterium diazotrophicum</name>
    <dbReference type="NCBI Taxonomy" id="1261403"/>
    <lineage>
        <taxon>Bacteria</taxon>
        <taxon>Pseudomonadati</taxon>
        <taxon>Bacteroidota</taxon>
        <taxon>Bacteroidia</taxon>
        <taxon>Marinilabiliales</taxon>
        <taxon>Prolixibacteraceae</taxon>
        <taxon>Mangrovibacterium</taxon>
    </lineage>
</organism>
<keyword evidence="3 4" id="KW-0408">Iron</keyword>
<dbReference type="GO" id="GO:0046872">
    <property type="term" value="F:metal ion binding"/>
    <property type="evidence" value="ECO:0007669"/>
    <property type="project" value="UniProtKB-KW"/>
</dbReference>
<comment type="caution">
    <text evidence="6">The sequence shown here is derived from an EMBL/GenBank/DDBJ whole genome shotgun (WGS) entry which is preliminary data.</text>
</comment>
<dbReference type="InterPro" id="IPR036909">
    <property type="entry name" value="Cyt_c-like_dom_sf"/>
</dbReference>
<sequence>MRHLLFSLLFLVGLIGCTTQTEKKEVAETPPTQEEIIARGRYLVSSIGCEDCHTPKVMSDHGPIPDPENHFAGHMEGDLRDKVAKDALSSWLLFNMSLTSAVGPWGISYAANISSDESGVGTWTDEQFIRAMREGQYKGLEGTRKLLPPMPWQNFSNLTDDDLKAMLAYLKSTKPIRNVVPEPVSPADF</sequence>
<keyword evidence="7" id="KW-1185">Reference proteome</keyword>
<keyword evidence="2 4" id="KW-0479">Metal-binding</keyword>
<dbReference type="InterPro" id="IPR009056">
    <property type="entry name" value="Cyt_c-like_dom"/>
</dbReference>
<dbReference type="InterPro" id="IPR051459">
    <property type="entry name" value="Cytochrome_c-type_DH"/>
</dbReference>
<dbReference type="GO" id="GO:0020037">
    <property type="term" value="F:heme binding"/>
    <property type="evidence" value="ECO:0007669"/>
    <property type="project" value="InterPro"/>
</dbReference>
<proteinExistence type="predicted"/>
<gene>
    <name evidence="6" type="ORF">BC643_1595</name>
</gene>
<evidence type="ECO:0000313" key="7">
    <source>
        <dbReference type="Proteomes" id="UP000283387"/>
    </source>
</evidence>
<dbReference type="RefSeq" id="WP_120272565.1">
    <property type="nucleotide sequence ID" value="NZ_RAPN01000001.1"/>
</dbReference>
<dbReference type="PROSITE" id="PS51007">
    <property type="entry name" value="CYTC"/>
    <property type="match status" value="1"/>
</dbReference>
<dbReference type="OrthoDB" id="9809720at2"/>
<dbReference type="PANTHER" id="PTHR35008:SF4">
    <property type="entry name" value="BLL4482 PROTEIN"/>
    <property type="match status" value="1"/>
</dbReference>
<dbReference type="GO" id="GO:0009055">
    <property type="term" value="F:electron transfer activity"/>
    <property type="evidence" value="ECO:0007669"/>
    <property type="project" value="InterPro"/>
</dbReference>
<evidence type="ECO:0000259" key="5">
    <source>
        <dbReference type="PROSITE" id="PS51007"/>
    </source>
</evidence>
<dbReference type="PANTHER" id="PTHR35008">
    <property type="entry name" value="BLL4482 PROTEIN-RELATED"/>
    <property type="match status" value="1"/>
</dbReference>
<evidence type="ECO:0000256" key="4">
    <source>
        <dbReference type="PROSITE-ProRule" id="PRU00433"/>
    </source>
</evidence>
<dbReference type="SUPFAM" id="SSF46626">
    <property type="entry name" value="Cytochrome c"/>
    <property type="match status" value="1"/>
</dbReference>
<dbReference type="PROSITE" id="PS51257">
    <property type="entry name" value="PROKAR_LIPOPROTEIN"/>
    <property type="match status" value="1"/>
</dbReference>
<feature type="domain" description="Cytochrome c" evidence="5">
    <location>
        <begin position="35"/>
        <end position="174"/>
    </location>
</feature>
<evidence type="ECO:0000256" key="2">
    <source>
        <dbReference type="ARBA" id="ARBA00022723"/>
    </source>
</evidence>
<dbReference type="Gene3D" id="1.10.760.10">
    <property type="entry name" value="Cytochrome c-like domain"/>
    <property type="match status" value="1"/>
</dbReference>
<keyword evidence="1 4" id="KW-0349">Heme</keyword>
<dbReference type="EMBL" id="RAPN01000001">
    <property type="protein sequence ID" value="RKD91246.1"/>
    <property type="molecule type" value="Genomic_DNA"/>
</dbReference>